<dbReference type="EMBL" id="BDRX01000049">
    <property type="protein sequence ID" value="GBF94236.1"/>
    <property type="molecule type" value="Genomic_DNA"/>
</dbReference>
<feature type="transmembrane region" description="Helical" evidence="8">
    <location>
        <begin position="187"/>
        <end position="204"/>
    </location>
</feature>
<keyword evidence="5 8" id="KW-1133">Transmembrane helix</keyword>
<name>A0A2V0P301_9CHLO</name>
<evidence type="ECO:0000256" key="4">
    <source>
        <dbReference type="ARBA" id="ARBA00022692"/>
    </source>
</evidence>
<dbReference type="GO" id="GO:0015854">
    <property type="term" value="P:guanine transport"/>
    <property type="evidence" value="ECO:0007669"/>
    <property type="project" value="TreeGrafter"/>
</dbReference>
<dbReference type="AlphaFoldDB" id="A0A2V0P301"/>
<keyword evidence="10" id="KW-1185">Reference proteome</keyword>
<comment type="similarity">
    <text evidence="2">Belongs to the nucleobase:cation symporter-2 (NCS2) (TC 2.A.40) family. Azg-like subfamily.</text>
</comment>
<evidence type="ECO:0000256" key="2">
    <source>
        <dbReference type="ARBA" id="ARBA00005697"/>
    </source>
</evidence>
<sequence>MADGPPKGKVSFVDRLDERVSASKVGKYFHLNDRKTRLSREVRAGIVTFLTACYILAVNSAILADTGGTCRDSDCTGPAKGPGCRFLNDPGYDMCVAKVRRSLVTATAATAAMSSFLMGAVANVPFAIMPGMGVNAYFAYTVVGYRGTGMISYEQALAAVFIEGWIFVLLSISGLRSGALTLVPRSTMLATAGGIGLFLAFIGLQKSEGMGIVVADPATLVGLGGCPLENQVHFFAPTNTSAQAICKMDVWSKQMKADMGPPSPNYKCVGGRLHSATMWLGISGFLVIVVLMARRVNGAIMMGILFTTFISWIPMHAASYLGPTSNIPGGVERMAEFRQVVSVPNAQKTSLTWNFSAFGNSQLWVALITFLYLDFLDATGTMYSMASMIDKDLPGFINQRDKSFPRSIYAFTLDGIGIVIGSLLGCAPLTVCLESAAGIREGGRTGITAIVAGFCFFIAMFFTPLIVSIPPYATGGALIIVGALMMESIVDVDWGDIREAVPAFLTIAIMPLTYSVAYGVIAGLAAHIVITLSMFALDMVGALVKGENKRAVLLKYTPEIMHDRVARSRPFKSIAALTGEQTNEEHARHFSEVKRALSSSKDNAQPYSGGSATAAAAGPAAVAGDDSARGGSRSAAAGAGSFSNGTKP</sequence>
<keyword evidence="3" id="KW-0813">Transport</keyword>
<accession>A0A2V0P301</accession>
<dbReference type="PANTHER" id="PTHR43337">
    <property type="entry name" value="XANTHINE/URACIL PERMEASE C887.17-RELATED"/>
    <property type="match status" value="1"/>
</dbReference>
<reference evidence="9 10" key="1">
    <citation type="journal article" date="2018" name="Sci. Rep.">
        <title>Raphidocelis subcapitata (=Pseudokirchneriella subcapitata) provides an insight into genome evolution and environmental adaptations in the Sphaeropleales.</title>
        <authorList>
            <person name="Suzuki S."/>
            <person name="Yamaguchi H."/>
            <person name="Nakajima N."/>
            <person name="Kawachi M."/>
        </authorList>
    </citation>
    <scope>NUCLEOTIDE SEQUENCE [LARGE SCALE GENOMIC DNA]</scope>
    <source>
        <strain evidence="9 10">NIES-35</strain>
    </source>
</reference>
<feature type="transmembrane region" description="Helical" evidence="8">
    <location>
        <begin position="501"/>
        <end position="518"/>
    </location>
</feature>
<evidence type="ECO:0000256" key="5">
    <source>
        <dbReference type="ARBA" id="ARBA00022989"/>
    </source>
</evidence>
<feature type="compositionally biased region" description="Polar residues" evidence="7">
    <location>
        <begin position="597"/>
        <end position="606"/>
    </location>
</feature>
<evidence type="ECO:0000256" key="3">
    <source>
        <dbReference type="ARBA" id="ARBA00022448"/>
    </source>
</evidence>
<dbReference type="GO" id="GO:0005886">
    <property type="term" value="C:plasma membrane"/>
    <property type="evidence" value="ECO:0007669"/>
    <property type="project" value="TreeGrafter"/>
</dbReference>
<feature type="transmembrane region" description="Helical" evidence="8">
    <location>
        <begin position="276"/>
        <end position="293"/>
    </location>
</feature>
<dbReference type="GO" id="GO:0012505">
    <property type="term" value="C:endomembrane system"/>
    <property type="evidence" value="ECO:0007669"/>
    <property type="project" value="UniProtKB-SubCell"/>
</dbReference>
<feature type="transmembrane region" description="Helical" evidence="8">
    <location>
        <begin position="445"/>
        <end position="466"/>
    </location>
</feature>
<proteinExistence type="inferred from homology"/>
<organism evidence="9 10">
    <name type="scientific">Raphidocelis subcapitata</name>
    <dbReference type="NCBI Taxonomy" id="307507"/>
    <lineage>
        <taxon>Eukaryota</taxon>
        <taxon>Viridiplantae</taxon>
        <taxon>Chlorophyta</taxon>
        <taxon>core chlorophytes</taxon>
        <taxon>Chlorophyceae</taxon>
        <taxon>CS clade</taxon>
        <taxon>Sphaeropleales</taxon>
        <taxon>Selenastraceae</taxon>
        <taxon>Raphidocelis</taxon>
    </lineage>
</organism>
<feature type="compositionally biased region" description="Low complexity" evidence="7">
    <location>
        <begin position="608"/>
        <end position="641"/>
    </location>
</feature>
<keyword evidence="6 8" id="KW-0472">Membrane</keyword>
<protein>
    <submittedName>
        <fullName evidence="9">Adenine guanine permease</fullName>
    </submittedName>
</protein>
<gene>
    <name evidence="9" type="ORF">Rsub_06506</name>
</gene>
<dbReference type="OrthoDB" id="431212at2759"/>
<dbReference type="Pfam" id="PF00860">
    <property type="entry name" value="Xan_ur_permease"/>
    <property type="match status" value="2"/>
</dbReference>
<feature type="transmembrane region" description="Helical" evidence="8">
    <location>
        <begin position="472"/>
        <end position="489"/>
    </location>
</feature>
<evidence type="ECO:0000256" key="8">
    <source>
        <dbReference type="SAM" id="Phobius"/>
    </source>
</evidence>
<feature type="compositionally biased region" description="Basic and acidic residues" evidence="7">
    <location>
        <begin position="583"/>
        <end position="595"/>
    </location>
</feature>
<comment type="caution">
    <text evidence="9">The sequence shown here is derived from an EMBL/GenBank/DDBJ whole genome shotgun (WGS) entry which is preliminary data.</text>
</comment>
<dbReference type="InParanoid" id="A0A2V0P301"/>
<dbReference type="GO" id="GO:0015853">
    <property type="term" value="P:adenine transport"/>
    <property type="evidence" value="ECO:0007669"/>
    <property type="project" value="TreeGrafter"/>
</dbReference>
<evidence type="ECO:0000313" key="10">
    <source>
        <dbReference type="Proteomes" id="UP000247498"/>
    </source>
</evidence>
<evidence type="ECO:0000256" key="6">
    <source>
        <dbReference type="ARBA" id="ARBA00023136"/>
    </source>
</evidence>
<feature type="transmembrane region" description="Helical" evidence="8">
    <location>
        <begin position="44"/>
        <end position="64"/>
    </location>
</feature>
<feature type="transmembrane region" description="Helical" evidence="8">
    <location>
        <begin position="124"/>
        <end position="145"/>
    </location>
</feature>
<feature type="transmembrane region" description="Helical" evidence="8">
    <location>
        <begin position="408"/>
        <end position="433"/>
    </location>
</feature>
<dbReference type="GO" id="GO:0005345">
    <property type="term" value="F:purine nucleobase transmembrane transporter activity"/>
    <property type="evidence" value="ECO:0007669"/>
    <property type="project" value="TreeGrafter"/>
</dbReference>
<comment type="subcellular location">
    <subcellularLocation>
        <location evidence="1">Endomembrane system</location>
        <topology evidence="1">Multi-pass membrane protein</topology>
    </subcellularLocation>
</comment>
<feature type="transmembrane region" description="Helical" evidence="8">
    <location>
        <begin position="157"/>
        <end position="175"/>
    </location>
</feature>
<feature type="transmembrane region" description="Helical" evidence="8">
    <location>
        <begin position="299"/>
        <end position="318"/>
    </location>
</feature>
<dbReference type="STRING" id="307507.A0A2V0P301"/>
<evidence type="ECO:0000256" key="7">
    <source>
        <dbReference type="SAM" id="MobiDB-lite"/>
    </source>
</evidence>
<evidence type="ECO:0000313" key="9">
    <source>
        <dbReference type="EMBL" id="GBF94236.1"/>
    </source>
</evidence>
<dbReference type="PANTHER" id="PTHR43337:SF1">
    <property type="entry name" value="XANTHINE_URACIL PERMEASE C887.17-RELATED"/>
    <property type="match status" value="1"/>
</dbReference>
<dbReference type="InterPro" id="IPR006043">
    <property type="entry name" value="NCS2"/>
</dbReference>
<feature type="region of interest" description="Disordered" evidence="7">
    <location>
        <begin position="578"/>
        <end position="648"/>
    </location>
</feature>
<dbReference type="FunCoup" id="A0A2V0P301">
    <property type="interactions" value="56"/>
</dbReference>
<dbReference type="Proteomes" id="UP000247498">
    <property type="component" value="Unassembled WGS sequence"/>
</dbReference>
<dbReference type="InterPro" id="IPR045018">
    <property type="entry name" value="Azg-like"/>
</dbReference>
<evidence type="ECO:0000256" key="1">
    <source>
        <dbReference type="ARBA" id="ARBA00004127"/>
    </source>
</evidence>
<keyword evidence="4 8" id="KW-0812">Transmembrane</keyword>